<keyword evidence="1" id="KW-0472">Membrane</keyword>
<evidence type="ECO:0000256" key="1">
    <source>
        <dbReference type="SAM" id="Phobius"/>
    </source>
</evidence>
<dbReference type="InterPro" id="IPR012373">
    <property type="entry name" value="Ferrdict_sens_TM"/>
</dbReference>
<dbReference type="Pfam" id="PF04773">
    <property type="entry name" value="FecR"/>
    <property type="match status" value="1"/>
</dbReference>
<keyword evidence="4" id="KW-1185">Reference proteome</keyword>
<reference evidence="3 4" key="1">
    <citation type="submission" date="2021-03" db="EMBL/GenBank/DDBJ databases">
        <title>Fibrella sp. HMF5405 genome sequencing and assembly.</title>
        <authorList>
            <person name="Kang H."/>
            <person name="Kim H."/>
            <person name="Bae S."/>
            <person name="Joh K."/>
        </authorList>
    </citation>
    <scope>NUCLEOTIDE SEQUENCE [LARGE SCALE GENOMIC DNA]</scope>
    <source>
        <strain evidence="3 4">HMF5405</strain>
    </source>
</reference>
<evidence type="ECO:0000259" key="2">
    <source>
        <dbReference type="Pfam" id="PF04773"/>
    </source>
</evidence>
<comment type="caution">
    <text evidence="3">The sequence shown here is derived from an EMBL/GenBank/DDBJ whole genome shotgun (WGS) entry which is preliminary data.</text>
</comment>
<dbReference type="PANTHER" id="PTHR30273:SF2">
    <property type="entry name" value="PROTEIN FECR"/>
    <property type="match status" value="1"/>
</dbReference>
<feature type="transmembrane region" description="Helical" evidence="1">
    <location>
        <begin position="100"/>
        <end position="118"/>
    </location>
</feature>
<sequence length="339" mass="38462">MKYANYQVEDFLTDTDFIRWVKSPQPQQDLFWEAFQREHPEQQPTLRQARAILLAMRFSEDTVSESTIKAEWDRFVQNRTTLVTEPAEVPVIQLRPFRRWWAAAAAVAGLLIGFLWWTNQPVPDTVYRTAFGQLRQITLPDGSALTLNANSEARVPGNWRDRPLREVWLRGEGFFHVVKRKGQSQSRFVVHTDELAVEVLGTSFNVKSRRKQADVLLQEGSVRLRLAGSDTVRSLLMRPGDGVHYQPATGRLKRLAMLPTRMAAWTRGVLLLDYMTLAELGSVIEDTYGRKVVIRSPALARRVLSGSVPTGNERALLDGIALTLNVPVHMENNTVVFGN</sequence>
<dbReference type="PIRSF" id="PIRSF018266">
    <property type="entry name" value="FecR"/>
    <property type="match status" value="1"/>
</dbReference>
<dbReference type="Gene3D" id="2.60.120.1440">
    <property type="match status" value="1"/>
</dbReference>
<gene>
    <name evidence="3" type="ORF">J2I46_03890</name>
</gene>
<organism evidence="3 4">
    <name type="scientific">Fibrella forsythiae</name>
    <dbReference type="NCBI Taxonomy" id="2817061"/>
    <lineage>
        <taxon>Bacteria</taxon>
        <taxon>Pseudomonadati</taxon>
        <taxon>Bacteroidota</taxon>
        <taxon>Cytophagia</taxon>
        <taxon>Cytophagales</taxon>
        <taxon>Spirosomataceae</taxon>
        <taxon>Fibrella</taxon>
    </lineage>
</organism>
<keyword evidence="1" id="KW-1133">Transmembrane helix</keyword>
<keyword evidence="1" id="KW-0812">Transmembrane</keyword>
<dbReference type="Proteomes" id="UP000664628">
    <property type="component" value="Unassembled WGS sequence"/>
</dbReference>
<accession>A0ABS3JCH1</accession>
<dbReference type="RefSeq" id="WP_207327611.1">
    <property type="nucleotide sequence ID" value="NZ_JAFMYW010000001.1"/>
</dbReference>
<dbReference type="PANTHER" id="PTHR30273">
    <property type="entry name" value="PERIPLASMIC SIGNAL SENSOR AND SIGMA FACTOR ACTIVATOR FECR-RELATED"/>
    <property type="match status" value="1"/>
</dbReference>
<protein>
    <submittedName>
        <fullName evidence="3">FecR domain-containing protein</fullName>
    </submittedName>
</protein>
<dbReference type="InterPro" id="IPR006860">
    <property type="entry name" value="FecR"/>
</dbReference>
<evidence type="ECO:0000313" key="4">
    <source>
        <dbReference type="Proteomes" id="UP000664628"/>
    </source>
</evidence>
<proteinExistence type="predicted"/>
<dbReference type="Gene3D" id="3.55.50.30">
    <property type="match status" value="1"/>
</dbReference>
<name>A0ABS3JCH1_9BACT</name>
<feature type="domain" description="FecR protein" evidence="2">
    <location>
        <begin position="126"/>
        <end position="223"/>
    </location>
</feature>
<dbReference type="EMBL" id="JAFMYW010000001">
    <property type="protein sequence ID" value="MBO0947708.1"/>
    <property type="molecule type" value="Genomic_DNA"/>
</dbReference>
<evidence type="ECO:0000313" key="3">
    <source>
        <dbReference type="EMBL" id="MBO0947708.1"/>
    </source>
</evidence>